<dbReference type="InterPro" id="IPR022496">
    <property type="entry name" value="T6A_TsaB"/>
</dbReference>
<dbReference type="RefSeq" id="WP_091730960.1">
    <property type="nucleotide sequence ID" value="NZ_FNQE01000023.1"/>
</dbReference>
<dbReference type="STRING" id="415015.SAMN05660462_02133"/>
<name>A0A1H3QYR6_9FIRM</name>
<organism evidence="2 3">
    <name type="scientific">Proteiniborus ethanoligenes</name>
    <dbReference type="NCBI Taxonomy" id="415015"/>
    <lineage>
        <taxon>Bacteria</taxon>
        <taxon>Bacillati</taxon>
        <taxon>Bacillota</taxon>
        <taxon>Clostridia</taxon>
        <taxon>Eubacteriales</taxon>
        <taxon>Proteiniborus</taxon>
    </lineage>
</organism>
<evidence type="ECO:0000313" key="3">
    <source>
        <dbReference type="Proteomes" id="UP000198625"/>
    </source>
</evidence>
<dbReference type="NCBIfam" id="TIGR03725">
    <property type="entry name" value="T6A_YeaZ"/>
    <property type="match status" value="1"/>
</dbReference>
<sequence>MKVLAIDTSSTSATCAIIHEDKLLVEYTLNHKLTHSQKIMPIIQEALEGCELKVSDIDIFAVAKGPGSFTGLRIGVATIKGLAQAVNKSVVGIPTLDALAFNLPYCEGIVVPVMDARRDRVFTAIYKWTNGNLHIIKEQTVLEIEELIDILKERPETVVFVGDGTLVYKQRLTEELGEKARFAPKSANMARASSVAELAMAKAKEGKVESFLDLAPDYLRESQAQREYKEKHSLSGDRDE</sequence>
<dbReference type="PANTHER" id="PTHR11735">
    <property type="entry name" value="TRNA N6-ADENOSINE THREONYLCARBAMOYLTRANSFERASE"/>
    <property type="match status" value="1"/>
</dbReference>
<dbReference type="Proteomes" id="UP000198625">
    <property type="component" value="Unassembled WGS sequence"/>
</dbReference>
<dbReference type="CDD" id="cd24032">
    <property type="entry name" value="ASKHA_NBD_TsaB"/>
    <property type="match status" value="1"/>
</dbReference>
<protein>
    <submittedName>
        <fullName evidence="2">tRNA threonylcarbamoyladenosine biosynthesis protein TsaB</fullName>
    </submittedName>
</protein>
<dbReference type="GO" id="GO:0005829">
    <property type="term" value="C:cytosol"/>
    <property type="evidence" value="ECO:0007669"/>
    <property type="project" value="TreeGrafter"/>
</dbReference>
<evidence type="ECO:0000259" key="1">
    <source>
        <dbReference type="Pfam" id="PF00814"/>
    </source>
</evidence>
<dbReference type="InterPro" id="IPR000905">
    <property type="entry name" value="Gcp-like_dom"/>
</dbReference>
<dbReference type="SUPFAM" id="SSF53067">
    <property type="entry name" value="Actin-like ATPase domain"/>
    <property type="match status" value="2"/>
</dbReference>
<reference evidence="2 3" key="1">
    <citation type="submission" date="2016-10" db="EMBL/GenBank/DDBJ databases">
        <authorList>
            <person name="de Groot N.N."/>
        </authorList>
    </citation>
    <scope>NUCLEOTIDE SEQUENCE [LARGE SCALE GENOMIC DNA]</scope>
    <source>
        <strain evidence="2 3">DSM 21650</strain>
    </source>
</reference>
<gene>
    <name evidence="2" type="ORF">SAMN05660462_02133</name>
</gene>
<dbReference type="EMBL" id="FNQE01000023">
    <property type="protein sequence ID" value="SDZ18185.1"/>
    <property type="molecule type" value="Genomic_DNA"/>
</dbReference>
<accession>A0A1H3QYR6</accession>
<dbReference type="Pfam" id="PF00814">
    <property type="entry name" value="TsaD"/>
    <property type="match status" value="1"/>
</dbReference>
<feature type="domain" description="Gcp-like" evidence="1">
    <location>
        <begin position="34"/>
        <end position="227"/>
    </location>
</feature>
<dbReference type="InterPro" id="IPR043129">
    <property type="entry name" value="ATPase_NBD"/>
</dbReference>
<dbReference type="Gene3D" id="3.30.420.40">
    <property type="match status" value="2"/>
</dbReference>
<proteinExistence type="predicted"/>
<dbReference type="GO" id="GO:0002949">
    <property type="term" value="P:tRNA threonylcarbamoyladenosine modification"/>
    <property type="evidence" value="ECO:0007669"/>
    <property type="project" value="InterPro"/>
</dbReference>
<keyword evidence="3" id="KW-1185">Reference proteome</keyword>
<evidence type="ECO:0000313" key="2">
    <source>
        <dbReference type="EMBL" id="SDZ18185.1"/>
    </source>
</evidence>
<dbReference type="AlphaFoldDB" id="A0A1H3QYR6"/>
<dbReference type="OrthoDB" id="9784166at2"/>
<dbReference type="PANTHER" id="PTHR11735:SF11">
    <property type="entry name" value="TRNA THREONYLCARBAMOYLADENOSINE BIOSYNTHESIS PROTEIN TSAB"/>
    <property type="match status" value="1"/>
</dbReference>